<protein>
    <submittedName>
        <fullName evidence="3">Uncharacterized protein</fullName>
    </submittedName>
</protein>
<evidence type="ECO:0000256" key="1">
    <source>
        <dbReference type="SAM" id="MobiDB-lite"/>
    </source>
</evidence>
<keyword evidence="2" id="KW-0472">Membrane</keyword>
<gene>
    <name evidence="3" type="ORF">SAMN05443574_106158</name>
</gene>
<evidence type="ECO:0000313" key="4">
    <source>
        <dbReference type="Proteomes" id="UP000182573"/>
    </source>
</evidence>
<organism evidence="3 4">
    <name type="scientific">Haloarcula vallismortis</name>
    <name type="common">Halobacterium vallismortis</name>
    <dbReference type="NCBI Taxonomy" id="28442"/>
    <lineage>
        <taxon>Archaea</taxon>
        <taxon>Methanobacteriati</taxon>
        <taxon>Methanobacteriota</taxon>
        <taxon>Stenosarchaea group</taxon>
        <taxon>Halobacteria</taxon>
        <taxon>Halobacteriales</taxon>
        <taxon>Haloarculaceae</taxon>
        <taxon>Haloarcula</taxon>
    </lineage>
</organism>
<evidence type="ECO:0000313" key="3">
    <source>
        <dbReference type="EMBL" id="SDW75133.1"/>
    </source>
</evidence>
<proteinExistence type="predicted"/>
<dbReference type="AlphaFoldDB" id="A0A1H2W3F4"/>
<feature type="compositionally biased region" description="Low complexity" evidence="1">
    <location>
        <begin position="80"/>
        <end position="108"/>
    </location>
</feature>
<dbReference type="EMBL" id="FNOF01000006">
    <property type="protein sequence ID" value="SDW75133.1"/>
    <property type="molecule type" value="Genomic_DNA"/>
</dbReference>
<dbReference type="Proteomes" id="UP000182573">
    <property type="component" value="Unassembled WGS sequence"/>
</dbReference>
<name>A0A1H2W3F4_HALVA</name>
<reference evidence="3 4" key="1">
    <citation type="submission" date="2016-10" db="EMBL/GenBank/DDBJ databases">
        <authorList>
            <person name="de Groot N.N."/>
        </authorList>
    </citation>
    <scope>NUCLEOTIDE SEQUENCE [LARGE SCALE GENOMIC DNA]</scope>
    <source>
        <strain evidence="3 4">DSM 3756</strain>
    </source>
</reference>
<accession>A0A1H2W3F4</accession>
<feature type="region of interest" description="Disordered" evidence="1">
    <location>
        <begin position="80"/>
        <end position="127"/>
    </location>
</feature>
<evidence type="ECO:0000256" key="2">
    <source>
        <dbReference type="SAM" id="Phobius"/>
    </source>
</evidence>
<keyword evidence="2" id="KW-0812">Transmembrane</keyword>
<feature type="transmembrane region" description="Helical" evidence="2">
    <location>
        <begin position="57"/>
        <end position="77"/>
    </location>
</feature>
<sequence length="127" mass="12915">MSLLTIFATAILPVVTVAAAGFALGRVNGTDPDALNTITVYVLAPALVVHSLTTSTLAGNTILSVVLAVALFTAASLSRKASAASRGTRNRCSVRSSSSLSSRTPGTTAFRWRISPSGRPGGARPSS</sequence>
<dbReference type="STRING" id="28442.SAMN05443574_106158"/>
<keyword evidence="2" id="KW-1133">Transmembrane helix</keyword>